<reference evidence="6 7" key="1">
    <citation type="submission" date="2023-01" db="EMBL/GenBank/DDBJ databases">
        <authorList>
            <person name="Whitehead M."/>
        </authorList>
    </citation>
    <scope>NUCLEOTIDE SEQUENCE [LARGE SCALE GENOMIC DNA]</scope>
</reference>
<proteinExistence type="inferred from homology"/>
<protein>
    <recommendedName>
        <fullName evidence="5">Serpin domain-containing protein</fullName>
    </recommendedName>
</protein>
<evidence type="ECO:0000256" key="1">
    <source>
        <dbReference type="ARBA" id="ARBA00009500"/>
    </source>
</evidence>
<comment type="similarity">
    <text evidence="1 4">Belongs to the serpin family.</text>
</comment>
<dbReference type="InterPro" id="IPR023795">
    <property type="entry name" value="Serpin_CS"/>
</dbReference>
<dbReference type="PANTHER" id="PTHR11461">
    <property type="entry name" value="SERINE PROTEASE INHIBITOR, SERPIN"/>
    <property type="match status" value="1"/>
</dbReference>
<dbReference type="SMART" id="SM00093">
    <property type="entry name" value="SERPIN"/>
    <property type="match status" value="1"/>
</dbReference>
<name>A0AAV0XJ87_9HEMI</name>
<organism evidence="6 7">
    <name type="scientific">Macrosiphum euphorbiae</name>
    <name type="common">potato aphid</name>
    <dbReference type="NCBI Taxonomy" id="13131"/>
    <lineage>
        <taxon>Eukaryota</taxon>
        <taxon>Metazoa</taxon>
        <taxon>Ecdysozoa</taxon>
        <taxon>Arthropoda</taxon>
        <taxon>Hexapoda</taxon>
        <taxon>Insecta</taxon>
        <taxon>Pterygota</taxon>
        <taxon>Neoptera</taxon>
        <taxon>Paraneoptera</taxon>
        <taxon>Hemiptera</taxon>
        <taxon>Sternorrhyncha</taxon>
        <taxon>Aphidomorpha</taxon>
        <taxon>Aphidoidea</taxon>
        <taxon>Aphididae</taxon>
        <taxon>Macrosiphini</taxon>
        <taxon>Macrosiphum</taxon>
    </lineage>
</organism>
<gene>
    <name evidence="6" type="ORF">MEUPH1_LOCUS22001</name>
</gene>
<dbReference type="GO" id="GO:0005615">
    <property type="term" value="C:extracellular space"/>
    <property type="evidence" value="ECO:0007669"/>
    <property type="project" value="InterPro"/>
</dbReference>
<dbReference type="Gene3D" id="2.30.39.10">
    <property type="entry name" value="Alpha-1-antitrypsin, domain 1"/>
    <property type="match status" value="1"/>
</dbReference>
<dbReference type="Pfam" id="PF00079">
    <property type="entry name" value="Serpin"/>
    <property type="match status" value="1"/>
</dbReference>
<dbReference type="InterPro" id="IPR023796">
    <property type="entry name" value="Serpin_dom"/>
</dbReference>
<dbReference type="Proteomes" id="UP001160148">
    <property type="component" value="Unassembled WGS sequence"/>
</dbReference>
<dbReference type="InterPro" id="IPR042185">
    <property type="entry name" value="Serpin_sf_2"/>
</dbReference>
<dbReference type="Gene3D" id="3.30.497.10">
    <property type="entry name" value="Antithrombin, subunit I, domain 2"/>
    <property type="match status" value="1"/>
</dbReference>
<evidence type="ECO:0000313" key="6">
    <source>
        <dbReference type="EMBL" id="CAI6367536.1"/>
    </source>
</evidence>
<sequence>MMYLERDFQYYHDSVLNFTAIEIPYKNHAFKMIILLPDAKDGLNNLENNISKFKLHDISKKMSQRYLSVRLPRFKIEQSLQLDETLSNLGCPTMFSQAANFSNIVEDGKLKVSKVLHKAYIDVDEYGTEAAAVTTAIQYQQQCVMSFIDVNVDHPFMFFISTRCNSILFVGRMTKID</sequence>
<dbReference type="GO" id="GO:0004867">
    <property type="term" value="F:serine-type endopeptidase inhibitor activity"/>
    <property type="evidence" value="ECO:0007669"/>
    <property type="project" value="UniProtKB-KW"/>
</dbReference>
<keyword evidence="3" id="KW-0722">Serine protease inhibitor</keyword>
<evidence type="ECO:0000256" key="4">
    <source>
        <dbReference type="RuleBase" id="RU000411"/>
    </source>
</evidence>
<evidence type="ECO:0000259" key="5">
    <source>
        <dbReference type="SMART" id="SM00093"/>
    </source>
</evidence>
<evidence type="ECO:0000313" key="7">
    <source>
        <dbReference type="Proteomes" id="UP001160148"/>
    </source>
</evidence>
<keyword evidence="2" id="KW-0646">Protease inhibitor</keyword>
<evidence type="ECO:0000256" key="3">
    <source>
        <dbReference type="ARBA" id="ARBA00022900"/>
    </source>
</evidence>
<dbReference type="PANTHER" id="PTHR11461:SF211">
    <property type="entry name" value="GH10112P-RELATED"/>
    <property type="match status" value="1"/>
</dbReference>
<keyword evidence="7" id="KW-1185">Reference proteome</keyword>
<dbReference type="PROSITE" id="PS00284">
    <property type="entry name" value="SERPIN"/>
    <property type="match status" value="1"/>
</dbReference>
<dbReference type="InterPro" id="IPR042178">
    <property type="entry name" value="Serpin_sf_1"/>
</dbReference>
<feature type="domain" description="Serpin" evidence="5">
    <location>
        <begin position="1"/>
        <end position="176"/>
    </location>
</feature>
<dbReference type="AlphaFoldDB" id="A0AAV0XJ87"/>
<evidence type="ECO:0000256" key="2">
    <source>
        <dbReference type="ARBA" id="ARBA00022690"/>
    </source>
</evidence>
<comment type="caution">
    <text evidence="6">The sequence shown here is derived from an EMBL/GenBank/DDBJ whole genome shotgun (WGS) entry which is preliminary data.</text>
</comment>
<dbReference type="SUPFAM" id="SSF56574">
    <property type="entry name" value="Serpins"/>
    <property type="match status" value="1"/>
</dbReference>
<dbReference type="InterPro" id="IPR000215">
    <property type="entry name" value="Serpin_fam"/>
</dbReference>
<dbReference type="InterPro" id="IPR036186">
    <property type="entry name" value="Serpin_sf"/>
</dbReference>
<dbReference type="EMBL" id="CARXXK010000005">
    <property type="protein sequence ID" value="CAI6367536.1"/>
    <property type="molecule type" value="Genomic_DNA"/>
</dbReference>
<accession>A0AAV0XJ87</accession>